<evidence type="ECO:0000256" key="1">
    <source>
        <dbReference type="SAM" id="MobiDB-lite"/>
    </source>
</evidence>
<dbReference type="EMBL" id="MTKT01000553">
    <property type="protein sequence ID" value="OWM90196.1"/>
    <property type="molecule type" value="Genomic_DNA"/>
</dbReference>
<proteinExistence type="predicted"/>
<feature type="region of interest" description="Disordered" evidence="1">
    <location>
        <begin position="1"/>
        <end position="83"/>
    </location>
</feature>
<comment type="caution">
    <text evidence="2">The sequence shown here is derived from an EMBL/GenBank/DDBJ whole genome shotgun (WGS) entry which is preliminary data.</text>
</comment>
<reference evidence="3" key="1">
    <citation type="journal article" date="2017" name="Plant J.">
        <title>The pomegranate (Punica granatum L.) genome and the genomics of punicalagin biosynthesis.</title>
        <authorList>
            <person name="Qin G."/>
            <person name="Xu C."/>
            <person name="Ming R."/>
            <person name="Tang H."/>
            <person name="Guyot R."/>
            <person name="Kramer E.M."/>
            <person name="Hu Y."/>
            <person name="Yi X."/>
            <person name="Qi Y."/>
            <person name="Xu X."/>
            <person name="Gao Z."/>
            <person name="Pan H."/>
            <person name="Jian J."/>
            <person name="Tian Y."/>
            <person name="Yue Z."/>
            <person name="Xu Y."/>
        </authorList>
    </citation>
    <scope>NUCLEOTIDE SEQUENCE [LARGE SCALE GENOMIC DNA]</scope>
    <source>
        <strain evidence="3">cv. Dabenzi</strain>
    </source>
</reference>
<sequence length="83" mass="8925">MILDQPSNTAQLSSVDSLSSTVGKSSMLSKQFDTAYTTSEGQSRPPAKHNHLGGNASHAYHYTIPTKPRPYAKRPSSAPRAIP</sequence>
<dbReference type="AlphaFoldDB" id="A0A218XZX7"/>
<gene>
    <name evidence="2" type="ORF">CDL15_Pgr006517</name>
</gene>
<protein>
    <submittedName>
        <fullName evidence="2">Uncharacterized protein</fullName>
    </submittedName>
</protein>
<organism evidence="2 3">
    <name type="scientific">Punica granatum</name>
    <name type="common">Pomegranate</name>
    <dbReference type="NCBI Taxonomy" id="22663"/>
    <lineage>
        <taxon>Eukaryota</taxon>
        <taxon>Viridiplantae</taxon>
        <taxon>Streptophyta</taxon>
        <taxon>Embryophyta</taxon>
        <taxon>Tracheophyta</taxon>
        <taxon>Spermatophyta</taxon>
        <taxon>Magnoliopsida</taxon>
        <taxon>eudicotyledons</taxon>
        <taxon>Gunneridae</taxon>
        <taxon>Pentapetalae</taxon>
        <taxon>rosids</taxon>
        <taxon>malvids</taxon>
        <taxon>Myrtales</taxon>
        <taxon>Lythraceae</taxon>
        <taxon>Punica</taxon>
    </lineage>
</organism>
<dbReference type="Proteomes" id="UP000197138">
    <property type="component" value="Unassembled WGS sequence"/>
</dbReference>
<evidence type="ECO:0000313" key="2">
    <source>
        <dbReference type="EMBL" id="OWM90196.1"/>
    </source>
</evidence>
<evidence type="ECO:0000313" key="3">
    <source>
        <dbReference type="Proteomes" id="UP000197138"/>
    </source>
</evidence>
<feature type="compositionally biased region" description="Polar residues" evidence="1">
    <location>
        <begin position="1"/>
        <end position="42"/>
    </location>
</feature>
<accession>A0A218XZX7</accession>
<name>A0A218XZX7_PUNGR</name>